<gene>
    <name evidence="1" type="ORF">GCM10022419_133620</name>
</gene>
<accession>A0ABP7A5U6</accession>
<evidence type="ECO:0000313" key="2">
    <source>
        <dbReference type="Proteomes" id="UP001500630"/>
    </source>
</evidence>
<dbReference type="Proteomes" id="UP001500630">
    <property type="component" value="Unassembled WGS sequence"/>
</dbReference>
<protein>
    <submittedName>
        <fullName evidence="1">Uncharacterized protein</fullName>
    </submittedName>
</protein>
<organism evidence="1 2">
    <name type="scientific">Nonomuraea rosea</name>
    <dbReference type="NCBI Taxonomy" id="638574"/>
    <lineage>
        <taxon>Bacteria</taxon>
        <taxon>Bacillati</taxon>
        <taxon>Actinomycetota</taxon>
        <taxon>Actinomycetes</taxon>
        <taxon>Streptosporangiales</taxon>
        <taxon>Streptosporangiaceae</taxon>
        <taxon>Nonomuraea</taxon>
    </lineage>
</organism>
<proteinExistence type="predicted"/>
<evidence type="ECO:0000313" key="1">
    <source>
        <dbReference type="EMBL" id="GAA3625327.1"/>
    </source>
</evidence>
<comment type="caution">
    <text evidence="1">The sequence shown here is derived from an EMBL/GenBank/DDBJ whole genome shotgun (WGS) entry which is preliminary data.</text>
</comment>
<dbReference type="EMBL" id="BAABDQ010000078">
    <property type="protein sequence ID" value="GAA3625327.1"/>
    <property type="molecule type" value="Genomic_DNA"/>
</dbReference>
<sequence>MAGNPPRLERILTITGLRAAFLVEASLEEAMPRVRAPFRSKALLQRSGEASSLYKRFLWERTCR</sequence>
<name>A0ABP7A5U6_9ACTN</name>
<reference evidence="2" key="1">
    <citation type="journal article" date="2019" name="Int. J. Syst. Evol. Microbiol.">
        <title>The Global Catalogue of Microorganisms (GCM) 10K type strain sequencing project: providing services to taxonomists for standard genome sequencing and annotation.</title>
        <authorList>
            <consortium name="The Broad Institute Genomics Platform"/>
            <consortium name="The Broad Institute Genome Sequencing Center for Infectious Disease"/>
            <person name="Wu L."/>
            <person name="Ma J."/>
        </authorList>
    </citation>
    <scope>NUCLEOTIDE SEQUENCE [LARGE SCALE GENOMIC DNA]</scope>
    <source>
        <strain evidence="2">JCM 17326</strain>
    </source>
</reference>
<keyword evidence="2" id="KW-1185">Reference proteome</keyword>